<dbReference type="Proteomes" id="UP000595466">
    <property type="component" value="Chromosome"/>
</dbReference>
<keyword evidence="4" id="KW-0804">Transcription</keyword>
<protein>
    <submittedName>
        <fullName evidence="7">HTH-type transcriptional regulator AdhR</fullName>
    </submittedName>
    <submittedName>
        <fullName evidence="8">MerR family transcriptional regulator</fullName>
    </submittedName>
</protein>
<evidence type="ECO:0000313" key="8">
    <source>
        <dbReference type="EMBL" id="QQM61192.1"/>
    </source>
</evidence>
<evidence type="ECO:0000313" key="10">
    <source>
        <dbReference type="Proteomes" id="UP000094892"/>
    </source>
</evidence>
<dbReference type="GO" id="GO:0003700">
    <property type="term" value="F:DNA-binding transcription factor activity"/>
    <property type="evidence" value="ECO:0007669"/>
    <property type="project" value="InterPro"/>
</dbReference>
<keyword evidence="1" id="KW-0678">Repressor</keyword>
<dbReference type="EMBL" id="CP066817">
    <property type="protein sequence ID" value="QQM61192.1"/>
    <property type="molecule type" value="Genomic_DNA"/>
</dbReference>
<dbReference type="EMBL" id="LUWI01000005">
    <property type="protein sequence ID" value="KZU08691.1"/>
    <property type="molecule type" value="Genomic_DNA"/>
</dbReference>
<dbReference type="GO" id="GO:0003677">
    <property type="term" value="F:DNA binding"/>
    <property type="evidence" value="ECO:0007669"/>
    <property type="project" value="UniProtKB-KW"/>
</dbReference>
<keyword evidence="3" id="KW-0238">DNA-binding</keyword>
<proteinExistence type="predicted"/>
<name>A0A0G9FDQ4_LACPN</name>
<evidence type="ECO:0000313" key="9">
    <source>
        <dbReference type="Proteomes" id="UP000076989"/>
    </source>
</evidence>
<dbReference type="SUPFAM" id="SSF46955">
    <property type="entry name" value="Putative DNA-binding domain"/>
    <property type="match status" value="1"/>
</dbReference>
<dbReference type="PROSITE" id="PS50937">
    <property type="entry name" value="HTH_MERR_2"/>
    <property type="match status" value="1"/>
</dbReference>
<feature type="domain" description="HTH merR-type" evidence="5">
    <location>
        <begin position="1"/>
        <end position="66"/>
    </location>
</feature>
<dbReference type="Gene3D" id="1.10.1660.10">
    <property type="match status" value="1"/>
</dbReference>
<sequence length="130" mass="14870">MFTITATAQKYGVSNNALRYYESVGLIGPIKRDQNGIRQFSASDQEMVNRIVHLRQLGASIKEIQQYSFRPEEVTLERTVALKKFLLRLNGDLEAQEAQIKIEKQYLKAKIEHLDGDILSMKSHKTTQMG</sequence>
<dbReference type="PANTHER" id="PTHR30204">
    <property type="entry name" value="REDOX-CYCLING DRUG-SENSING TRANSCRIPTIONAL ACTIVATOR SOXR"/>
    <property type="match status" value="1"/>
</dbReference>
<accession>A0A0G9FDQ4</accession>
<evidence type="ECO:0000256" key="2">
    <source>
        <dbReference type="ARBA" id="ARBA00023015"/>
    </source>
</evidence>
<organism evidence="7 10">
    <name type="scientific">Lactiplantibacillus plantarum</name>
    <name type="common">Lactobacillus plantarum</name>
    <dbReference type="NCBI Taxonomy" id="1590"/>
    <lineage>
        <taxon>Bacteria</taxon>
        <taxon>Bacillati</taxon>
        <taxon>Bacillota</taxon>
        <taxon>Bacilli</taxon>
        <taxon>Lactobacillales</taxon>
        <taxon>Lactobacillaceae</taxon>
        <taxon>Lactiplantibacillus</taxon>
    </lineage>
</organism>
<dbReference type="InterPro" id="IPR047057">
    <property type="entry name" value="MerR_fam"/>
</dbReference>
<dbReference type="PATRIC" id="fig|1590.142.peg.261"/>
<dbReference type="Proteomes" id="UP000094892">
    <property type="component" value="Unassembled WGS sequence"/>
</dbReference>
<dbReference type="CDD" id="cd01109">
    <property type="entry name" value="HTH_YyaN"/>
    <property type="match status" value="1"/>
</dbReference>
<dbReference type="InterPro" id="IPR000551">
    <property type="entry name" value="MerR-type_HTH_dom"/>
</dbReference>
<dbReference type="AlphaFoldDB" id="A0A0G9FDQ4"/>
<dbReference type="OMA" id="HKQKEFI"/>
<evidence type="ECO:0000256" key="1">
    <source>
        <dbReference type="ARBA" id="ARBA00022491"/>
    </source>
</evidence>
<evidence type="ECO:0000256" key="4">
    <source>
        <dbReference type="ARBA" id="ARBA00023163"/>
    </source>
</evidence>
<gene>
    <name evidence="8" type="ORF">JH395_01170</name>
    <name evidence="7" type="ORF">LPJSA22_00262</name>
    <name evidence="6" type="ORF">Nizo2260_0344</name>
</gene>
<dbReference type="EMBL" id="MCOL01000001">
    <property type="protein sequence ID" value="ODO60329.1"/>
    <property type="molecule type" value="Genomic_DNA"/>
</dbReference>
<dbReference type="Pfam" id="PF13411">
    <property type="entry name" value="MerR_1"/>
    <property type="match status" value="1"/>
</dbReference>
<reference evidence="7 10" key="2">
    <citation type="submission" date="2016-08" db="EMBL/GenBank/DDBJ databases">
        <title>Genome sequencing of Lactobacillus plantarum JSA22, isolated from fermented soybean paste.</title>
        <authorList>
            <person name="Choi H.S."/>
        </authorList>
    </citation>
    <scope>NUCLEOTIDE SEQUENCE [LARGE SCALE GENOMIC DNA]</scope>
    <source>
        <strain evidence="7 10">JSA22</strain>
    </source>
</reference>
<evidence type="ECO:0000313" key="7">
    <source>
        <dbReference type="EMBL" id="ODO60329.1"/>
    </source>
</evidence>
<evidence type="ECO:0000259" key="5">
    <source>
        <dbReference type="PROSITE" id="PS50937"/>
    </source>
</evidence>
<dbReference type="InterPro" id="IPR009061">
    <property type="entry name" value="DNA-bd_dom_put_sf"/>
</dbReference>
<evidence type="ECO:0000313" key="11">
    <source>
        <dbReference type="Proteomes" id="UP000595466"/>
    </source>
</evidence>
<reference evidence="8 11" key="3">
    <citation type="submission" date="2020-12" db="EMBL/GenBank/DDBJ databases">
        <title>Whole genome sequencing of Lactobacillus plantarum PC518.</title>
        <authorList>
            <person name="Guo Q."/>
        </authorList>
    </citation>
    <scope>NUCLEOTIDE SEQUENCE [LARGE SCALE GENOMIC DNA]</scope>
    <source>
        <strain evidence="8 11">PC518</strain>
    </source>
</reference>
<dbReference type="Proteomes" id="UP000076989">
    <property type="component" value="Unassembled WGS sequence"/>
</dbReference>
<evidence type="ECO:0000313" key="6">
    <source>
        <dbReference type="EMBL" id="KZU08691.1"/>
    </source>
</evidence>
<evidence type="ECO:0000256" key="3">
    <source>
        <dbReference type="ARBA" id="ARBA00023125"/>
    </source>
</evidence>
<keyword evidence="2" id="KW-0805">Transcription regulation</keyword>
<dbReference type="SMART" id="SM00422">
    <property type="entry name" value="HTH_MERR"/>
    <property type="match status" value="1"/>
</dbReference>
<dbReference type="RefSeq" id="WP_003641856.1">
    <property type="nucleotide sequence ID" value="NZ_AP018405.1"/>
</dbReference>
<dbReference type="PANTHER" id="PTHR30204:SF69">
    <property type="entry name" value="MERR-FAMILY TRANSCRIPTIONAL REGULATOR"/>
    <property type="match status" value="1"/>
</dbReference>
<reference evidence="6 9" key="1">
    <citation type="submission" date="2016-03" db="EMBL/GenBank/DDBJ databases">
        <title>Comparative genomics of 54 Lactobacillus plantarum strains reveals genomic uncoupling from niche constraints.</title>
        <authorList>
            <person name="Martino M.E."/>
        </authorList>
    </citation>
    <scope>NUCLEOTIDE SEQUENCE [LARGE SCALE GENOMIC DNA]</scope>
    <source>
        <strain evidence="6 9">Nizo2260</strain>
    </source>
</reference>